<dbReference type="GO" id="GO:0004497">
    <property type="term" value="F:monooxygenase activity"/>
    <property type="evidence" value="ECO:0007669"/>
    <property type="project" value="InterPro"/>
</dbReference>
<dbReference type="GO" id="GO:0043386">
    <property type="term" value="P:mycotoxin biosynthetic process"/>
    <property type="evidence" value="ECO:0007669"/>
    <property type="project" value="UniProtKB-ARBA"/>
</dbReference>
<dbReference type="GO" id="GO:0005506">
    <property type="term" value="F:iron ion binding"/>
    <property type="evidence" value="ECO:0007669"/>
    <property type="project" value="InterPro"/>
</dbReference>
<feature type="transmembrane region" description="Helical" evidence="7">
    <location>
        <begin position="652"/>
        <end position="676"/>
    </location>
</feature>
<evidence type="ECO:0000256" key="1">
    <source>
        <dbReference type="ARBA" id="ARBA00001971"/>
    </source>
</evidence>
<dbReference type="Pfam" id="PF00067">
    <property type="entry name" value="p450"/>
    <property type="match status" value="1"/>
</dbReference>
<dbReference type="InterPro" id="IPR002403">
    <property type="entry name" value="Cyt_P450_E_grp-IV"/>
</dbReference>
<keyword evidence="7" id="KW-1133">Transmembrane helix</keyword>
<evidence type="ECO:0000259" key="8">
    <source>
        <dbReference type="Pfam" id="PF24802"/>
    </source>
</evidence>
<dbReference type="PANTHER" id="PTHR37013:SF5">
    <property type="entry name" value="INTEGRAL MEMBRANE PROTEIN"/>
    <property type="match status" value="1"/>
</dbReference>
<dbReference type="PRINTS" id="PR00465">
    <property type="entry name" value="EP450IV"/>
</dbReference>
<feature type="transmembrane region" description="Helical" evidence="7">
    <location>
        <begin position="587"/>
        <end position="605"/>
    </location>
</feature>
<evidence type="ECO:0000256" key="3">
    <source>
        <dbReference type="ARBA" id="ARBA00022723"/>
    </source>
</evidence>
<dbReference type="EMBL" id="CAJVPD010000238">
    <property type="protein sequence ID" value="CAG8384643.1"/>
    <property type="molecule type" value="Genomic_DNA"/>
</dbReference>
<evidence type="ECO:0000313" key="9">
    <source>
        <dbReference type="EMBL" id="CAG8384643.1"/>
    </source>
</evidence>
<keyword evidence="6" id="KW-0349">Heme</keyword>
<feature type="transmembrane region" description="Helical" evidence="7">
    <location>
        <begin position="617"/>
        <end position="640"/>
    </location>
</feature>
<accession>A0A9W4NJT9</accession>
<proteinExistence type="inferred from homology"/>
<dbReference type="InterPro" id="IPR056120">
    <property type="entry name" value="DUF7703"/>
</dbReference>
<dbReference type="Pfam" id="PF24802">
    <property type="entry name" value="DUF7703"/>
    <property type="match status" value="1"/>
</dbReference>
<feature type="binding site" description="axial binding residue" evidence="6">
    <location>
        <position position="477"/>
    </location>
    <ligand>
        <name>heme</name>
        <dbReference type="ChEBI" id="CHEBI:30413"/>
    </ligand>
    <ligandPart>
        <name>Fe</name>
        <dbReference type="ChEBI" id="CHEBI:18248"/>
    </ligandPart>
</feature>
<name>A0A9W4NJT9_9EURO</name>
<feature type="domain" description="DUF7703" evidence="8">
    <location>
        <begin position="553"/>
        <end position="791"/>
    </location>
</feature>
<keyword evidence="4" id="KW-0560">Oxidoreductase</keyword>
<comment type="caution">
    <text evidence="9">The sequence shown here is derived from an EMBL/GenBank/DDBJ whole genome shotgun (WGS) entry which is preliminary data.</text>
</comment>
<evidence type="ECO:0000256" key="2">
    <source>
        <dbReference type="ARBA" id="ARBA00010617"/>
    </source>
</evidence>
<keyword evidence="7" id="KW-0472">Membrane</keyword>
<keyword evidence="5 6" id="KW-0408">Iron</keyword>
<feature type="transmembrane region" description="Helical" evidence="7">
    <location>
        <begin position="69"/>
        <end position="89"/>
    </location>
</feature>
<dbReference type="GO" id="GO:0016705">
    <property type="term" value="F:oxidoreductase activity, acting on paired donors, with incorporation or reduction of molecular oxygen"/>
    <property type="evidence" value="ECO:0007669"/>
    <property type="project" value="InterPro"/>
</dbReference>
<dbReference type="CDD" id="cd00302">
    <property type="entry name" value="cytochrome_P450"/>
    <property type="match status" value="1"/>
</dbReference>
<dbReference type="Gene3D" id="1.10.630.10">
    <property type="entry name" value="Cytochrome P450"/>
    <property type="match status" value="1"/>
</dbReference>
<protein>
    <recommendedName>
        <fullName evidence="8">DUF7703 domain-containing protein</fullName>
    </recommendedName>
</protein>
<evidence type="ECO:0000256" key="6">
    <source>
        <dbReference type="PIRSR" id="PIRSR602403-1"/>
    </source>
</evidence>
<dbReference type="AlphaFoldDB" id="A0A9W4NJT9"/>
<feature type="transmembrane region" description="Helical" evidence="7">
    <location>
        <begin position="555"/>
        <end position="575"/>
    </location>
</feature>
<dbReference type="InterPro" id="IPR001128">
    <property type="entry name" value="Cyt_P450"/>
</dbReference>
<dbReference type="PANTHER" id="PTHR37013">
    <property type="entry name" value="INTEGRAL MEMBRANE PROTEIN (AFU_ORTHOLOGUE AFUA_1G05950)-RELATED"/>
    <property type="match status" value="1"/>
</dbReference>
<feature type="transmembrane region" description="Helical" evidence="7">
    <location>
        <begin position="734"/>
        <end position="762"/>
    </location>
</feature>
<gene>
    <name evidence="9" type="ORF">PSALAMII_LOCUS6106</name>
</gene>
<comment type="similarity">
    <text evidence="2">Belongs to the cytochrome P450 family.</text>
</comment>
<comment type="cofactor">
    <cofactor evidence="1 6">
        <name>heme</name>
        <dbReference type="ChEBI" id="CHEBI:30413"/>
    </cofactor>
</comment>
<dbReference type="OrthoDB" id="427711at2759"/>
<keyword evidence="7" id="KW-0812">Transmembrane</keyword>
<dbReference type="InterPro" id="IPR036396">
    <property type="entry name" value="Cyt_P450_sf"/>
</dbReference>
<evidence type="ECO:0000256" key="7">
    <source>
        <dbReference type="SAM" id="Phobius"/>
    </source>
</evidence>
<sequence>MPHQITLNHTSNSHSYFQLSFILPTLIHASNSHSCFRLSFMLPTLSHTSNMLPRLSSVSMPASYPDTSVLLRGLGVLVSIALLLYVLWFKVLCVVPPVSQGSDQSPPEIRLSALQITRSFFEKRFDLINDGFKATSSSIYHLTLFGRKATVLSGTEGRQLFMKEKGLNIYDSFFTLLGIKSVEHNPHQVNAIMKRIICMQRPGFLQSMIPLILATCQHAMDSWGPEKVLDPCSSIHEVTFQTIMATGFFDLSGDLTLSSEFKSLVDVVDSPANPYMTWWPWLPNMLMIRKIISVARIYLIARKQINIRKASGVRRNDAVQQMLDDGESTIHIFGFILGLSLAGARATGTIVSWLIMRLSTNPEWTRTIQTEIRTLLSRTSQTSLSFIALQEWESQTPMLDRCIRETLRTSQPYIAMRRNTGPALTVQGYTIPTGALVVYPFSDTSLNPAYYPDPMRWDPSREVKREFICWGAGKYGCKGQRMAILNMKLVVVSILMQFDASMVGEVEDLVPDYNDSVTCRPRGKCGIRAHHGRRQSTMAANFQQLPASLREDQTMGVAVIIIISLALYNAIELSVLIPFSFKTFRSLYFWALLVSSTLGLIPTSLGTSFQYFDLVPLWLSLVLSNIGFVCMIPTQSVVLYSRLHLISQNFRLLTIIKWVIIVDSIILLIPTITMNFGSEYFPRSPWVHGFSIVERAQITWFSVQEILISSVYIWETVRLIKISPEEDKKRHKILWELIGINIVAIVMDLTLLTLEFLGYYFTQIILKALVYSIKLKMEFVVLGMLLTIVRSHSRELTSGEMYSFPSG</sequence>
<dbReference type="SUPFAM" id="SSF48264">
    <property type="entry name" value="Cytochrome P450"/>
    <property type="match status" value="1"/>
</dbReference>
<evidence type="ECO:0000256" key="5">
    <source>
        <dbReference type="ARBA" id="ARBA00023004"/>
    </source>
</evidence>
<keyword evidence="3 6" id="KW-0479">Metal-binding</keyword>
<evidence type="ECO:0000256" key="4">
    <source>
        <dbReference type="ARBA" id="ARBA00023002"/>
    </source>
</evidence>
<evidence type="ECO:0000313" key="10">
    <source>
        <dbReference type="Proteomes" id="UP001152592"/>
    </source>
</evidence>
<dbReference type="GO" id="GO:0020037">
    <property type="term" value="F:heme binding"/>
    <property type="evidence" value="ECO:0007669"/>
    <property type="project" value="InterPro"/>
</dbReference>
<reference evidence="9" key="1">
    <citation type="submission" date="2021-07" db="EMBL/GenBank/DDBJ databases">
        <authorList>
            <person name="Branca A.L. A."/>
        </authorList>
    </citation>
    <scope>NUCLEOTIDE SEQUENCE</scope>
</reference>
<dbReference type="Proteomes" id="UP001152592">
    <property type="component" value="Unassembled WGS sequence"/>
</dbReference>
<organism evidence="9 10">
    <name type="scientific">Penicillium salamii</name>
    <dbReference type="NCBI Taxonomy" id="1612424"/>
    <lineage>
        <taxon>Eukaryota</taxon>
        <taxon>Fungi</taxon>
        <taxon>Dikarya</taxon>
        <taxon>Ascomycota</taxon>
        <taxon>Pezizomycotina</taxon>
        <taxon>Eurotiomycetes</taxon>
        <taxon>Eurotiomycetidae</taxon>
        <taxon>Eurotiales</taxon>
        <taxon>Aspergillaceae</taxon>
        <taxon>Penicillium</taxon>
    </lineage>
</organism>